<reference evidence="2 3" key="1">
    <citation type="journal article" date="2014" name="PLoS Genet.">
        <title>Phylogenetically driven sequencing of extremely halophilic archaea reveals strategies for static and dynamic osmo-response.</title>
        <authorList>
            <person name="Becker E.A."/>
            <person name="Seitzer P.M."/>
            <person name="Tritt A."/>
            <person name="Larsen D."/>
            <person name="Krusor M."/>
            <person name="Yao A.I."/>
            <person name="Wu D."/>
            <person name="Madern D."/>
            <person name="Eisen J.A."/>
            <person name="Darling A.E."/>
            <person name="Facciotti M.T."/>
        </authorList>
    </citation>
    <scope>NUCLEOTIDE SEQUENCE [LARGE SCALE GENOMIC DNA]</scope>
    <source>
        <strain evidence="2 3">GA33</strain>
    </source>
</reference>
<dbReference type="eggNOG" id="arCOG07560">
    <property type="taxonomic scope" value="Archaea"/>
</dbReference>
<dbReference type="AlphaFoldDB" id="L9W9I5"/>
<evidence type="ECO:0008006" key="4">
    <source>
        <dbReference type="Google" id="ProtNLM"/>
    </source>
</evidence>
<feature type="region of interest" description="Disordered" evidence="1">
    <location>
        <begin position="25"/>
        <end position="45"/>
    </location>
</feature>
<evidence type="ECO:0000313" key="2">
    <source>
        <dbReference type="EMBL" id="ELY46007.1"/>
    </source>
</evidence>
<dbReference type="PATRIC" id="fig|1114856.3.peg.401"/>
<protein>
    <recommendedName>
        <fullName evidence="4">CARDB domain-containing protein</fullName>
    </recommendedName>
</protein>
<sequence>MERRTFIATTGTGIGIGVGGCLDSGGTADEGDETTAINDGDIDTEGSTVPATFEVASMSTNSPVEGGELLVVEATIENVGDEEGTTDVDLVVGHDPSIEDSEMLTLEAGEMADLTLEFQAGYPAGDSESFPVCVDTGAHEACETVVVGEAENGNGEPDPGREVTFESCERATVSGTFEEGDIAYASTGFYTEAGFGNTIIEDGITVGEDVAPFTGTITFEIADGQAVSEGVDGVTVTVPDYGEYGTAITGLTTDPGDYAIAGITHSNPHAEDCLAEFESEWEDETGQNGEPTPATFEVASMATNSPVGGGELLVVDATIENVGDEAGTTDVDLVVGHDPSIEDSEMLTLEAGETADLTLEFQAGHPAADSESFPVCVDTGAHESCQTVTVE</sequence>
<organism evidence="2 3">
    <name type="scientific">Natronorubrum tibetense GA33</name>
    <dbReference type="NCBI Taxonomy" id="1114856"/>
    <lineage>
        <taxon>Archaea</taxon>
        <taxon>Methanobacteriati</taxon>
        <taxon>Methanobacteriota</taxon>
        <taxon>Stenosarchaea group</taxon>
        <taxon>Halobacteria</taxon>
        <taxon>Halobacteriales</taxon>
        <taxon>Natrialbaceae</taxon>
        <taxon>Natronorubrum</taxon>
    </lineage>
</organism>
<comment type="caution">
    <text evidence="2">The sequence shown here is derived from an EMBL/GenBank/DDBJ whole genome shotgun (WGS) entry which is preliminary data.</text>
</comment>
<dbReference type="eggNOG" id="arCOG03256">
    <property type="taxonomic scope" value="Archaea"/>
</dbReference>
<gene>
    <name evidence="2" type="ORF">C496_01955</name>
</gene>
<dbReference type="RefSeq" id="WP_006088070.1">
    <property type="nucleotide sequence ID" value="NZ_AOHW01000005.1"/>
</dbReference>
<dbReference type="EMBL" id="AOHW01000005">
    <property type="protein sequence ID" value="ELY46007.1"/>
    <property type="molecule type" value="Genomic_DNA"/>
</dbReference>
<proteinExistence type="predicted"/>
<dbReference type="InterPro" id="IPR013783">
    <property type="entry name" value="Ig-like_fold"/>
</dbReference>
<name>L9W9I5_9EURY</name>
<dbReference type="Proteomes" id="UP000011599">
    <property type="component" value="Unassembled WGS sequence"/>
</dbReference>
<evidence type="ECO:0000313" key="3">
    <source>
        <dbReference type="Proteomes" id="UP000011599"/>
    </source>
</evidence>
<dbReference type="PROSITE" id="PS51257">
    <property type="entry name" value="PROKAR_LIPOPROTEIN"/>
    <property type="match status" value="1"/>
</dbReference>
<dbReference type="OrthoDB" id="205968at2157"/>
<keyword evidence="3" id="KW-1185">Reference proteome</keyword>
<dbReference type="Gene3D" id="2.60.40.10">
    <property type="entry name" value="Immunoglobulins"/>
    <property type="match status" value="1"/>
</dbReference>
<evidence type="ECO:0000256" key="1">
    <source>
        <dbReference type="SAM" id="MobiDB-lite"/>
    </source>
</evidence>
<accession>L9W9I5</accession>